<protein>
    <submittedName>
        <fullName evidence="1">Carbonic anhydrase</fullName>
        <ecNumber evidence="1">4.2.1.1</ecNumber>
    </submittedName>
</protein>
<comment type="caution">
    <text evidence="1">The sequence shown here is derived from an EMBL/GenBank/DDBJ whole genome shotgun (WGS) entry which is preliminary data.</text>
</comment>
<evidence type="ECO:0000313" key="1">
    <source>
        <dbReference type="EMBL" id="MDR6606157.1"/>
    </source>
</evidence>
<sequence>MTKILLGTAITLIAAGLCTTAWAKAPDTAPWSYAGPSGPENWGELKSEYSLCKSGKEQSPIDIQNAFKYPFKPASFTYRPNKVAVLNNGHTIQVSAPNSGSVSLPTGTFSLVQLDFHTPAEEKIQGRTYPLGAHLVHRNDAGKLAIVALVFEEGAHNTALEPIFAAMPRNAGGMVTLDNANIADLLPESHNAYAFMGSLTKPPCTEGVRWNVLTTAVQLSRAQLEAFRAIYPMNARPIQPLNSRSVVVGH</sequence>
<dbReference type="EMBL" id="JAVDSD010000002">
    <property type="protein sequence ID" value="MDR6606157.1"/>
    <property type="molecule type" value="Genomic_DNA"/>
</dbReference>
<keyword evidence="1" id="KW-0456">Lyase</keyword>
<dbReference type="Proteomes" id="UP001259420">
    <property type="component" value="Unassembled WGS sequence"/>
</dbReference>
<name>A0ACC6JI01_9PSED</name>
<accession>A0ACC6JI01</accession>
<organism evidence="1 2">
    <name type="scientific">Pseudomonas synxantha</name>
    <dbReference type="NCBI Taxonomy" id="47883"/>
    <lineage>
        <taxon>Bacteria</taxon>
        <taxon>Pseudomonadati</taxon>
        <taxon>Pseudomonadota</taxon>
        <taxon>Gammaproteobacteria</taxon>
        <taxon>Pseudomonadales</taxon>
        <taxon>Pseudomonadaceae</taxon>
        <taxon>Pseudomonas</taxon>
    </lineage>
</organism>
<gene>
    <name evidence="1" type="ORF">J2X87_001222</name>
</gene>
<keyword evidence="2" id="KW-1185">Reference proteome</keyword>
<dbReference type="EC" id="4.2.1.1" evidence="1"/>
<proteinExistence type="predicted"/>
<evidence type="ECO:0000313" key="2">
    <source>
        <dbReference type="Proteomes" id="UP001259420"/>
    </source>
</evidence>
<reference evidence="1" key="1">
    <citation type="submission" date="2023-07" db="EMBL/GenBank/DDBJ databases">
        <title>Sorghum-associated microbial communities from plants grown in Nebraska, USA.</title>
        <authorList>
            <person name="Schachtman D."/>
        </authorList>
    </citation>
    <scope>NUCLEOTIDE SEQUENCE</scope>
    <source>
        <strain evidence="1">BE46</strain>
    </source>
</reference>